<gene>
    <name evidence="3" type="ORF">CLUMA_CG005723</name>
</gene>
<reference evidence="3 4" key="1">
    <citation type="submission" date="2015-04" db="EMBL/GenBank/DDBJ databases">
        <authorList>
            <person name="Syromyatnikov M.Y."/>
            <person name="Popov V.N."/>
        </authorList>
    </citation>
    <scope>NUCLEOTIDE SEQUENCE [LARGE SCALE GENOMIC DNA]</scope>
</reference>
<sequence>MLVLLILDEGDDVTEKLAETINTNFTGVIFCTREAVRLIKLSGDYGTVININDICGHYLPSFEEESLNVYAATKFALTALSEVPRH</sequence>
<dbReference type="InterPro" id="IPR002347">
    <property type="entry name" value="SDR_fam"/>
</dbReference>
<protein>
    <submittedName>
        <fullName evidence="3">CLUMA_CG005723, isoform A</fullName>
    </submittedName>
</protein>
<comment type="similarity">
    <text evidence="1">Belongs to the short-chain dehydrogenases/reductases (SDR) family.</text>
</comment>
<evidence type="ECO:0000313" key="4">
    <source>
        <dbReference type="Proteomes" id="UP000183832"/>
    </source>
</evidence>
<dbReference type="InterPro" id="IPR036291">
    <property type="entry name" value="NAD(P)-bd_dom_sf"/>
</dbReference>
<accession>A0A1J1I1B6</accession>
<dbReference type="Pfam" id="PF00106">
    <property type="entry name" value="adh_short"/>
    <property type="match status" value="1"/>
</dbReference>
<dbReference type="STRING" id="568069.A0A1J1I1B6"/>
<dbReference type="GO" id="GO:0016491">
    <property type="term" value="F:oxidoreductase activity"/>
    <property type="evidence" value="ECO:0007669"/>
    <property type="project" value="UniProtKB-KW"/>
</dbReference>
<dbReference type="PANTHER" id="PTHR43115">
    <property type="entry name" value="DEHYDROGENASE/REDUCTASE SDR FAMILY MEMBER 11"/>
    <property type="match status" value="1"/>
</dbReference>
<organism evidence="3 4">
    <name type="scientific">Clunio marinus</name>
    <dbReference type="NCBI Taxonomy" id="568069"/>
    <lineage>
        <taxon>Eukaryota</taxon>
        <taxon>Metazoa</taxon>
        <taxon>Ecdysozoa</taxon>
        <taxon>Arthropoda</taxon>
        <taxon>Hexapoda</taxon>
        <taxon>Insecta</taxon>
        <taxon>Pterygota</taxon>
        <taxon>Neoptera</taxon>
        <taxon>Endopterygota</taxon>
        <taxon>Diptera</taxon>
        <taxon>Nematocera</taxon>
        <taxon>Chironomoidea</taxon>
        <taxon>Chironomidae</taxon>
        <taxon>Clunio</taxon>
    </lineage>
</organism>
<dbReference type="SUPFAM" id="SSF51735">
    <property type="entry name" value="NAD(P)-binding Rossmann-fold domains"/>
    <property type="match status" value="1"/>
</dbReference>
<evidence type="ECO:0000313" key="3">
    <source>
        <dbReference type="EMBL" id="CRK92161.1"/>
    </source>
</evidence>
<keyword evidence="2" id="KW-0560">Oxidoreductase</keyword>
<evidence type="ECO:0000256" key="2">
    <source>
        <dbReference type="ARBA" id="ARBA00023002"/>
    </source>
</evidence>
<dbReference type="AlphaFoldDB" id="A0A1J1I1B6"/>
<dbReference type="EMBL" id="CVRI01000024">
    <property type="protein sequence ID" value="CRK92161.1"/>
    <property type="molecule type" value="Genomic_DNA"/>
</dbReference>
<name>A0A1J1I1B6_9DIPT</name>
<keyword evidence="4" id="KW-1185">Reference proteome</keyword>
<dbReference type="PANTHER" id="PTHR43115:SF4">
    <property type="entry name" value="DEHYDROGENASE_REDUCTASE SDR FAMILY MEMBER 11"/>
    <property type="match status" value="1"/>
</dbReference>
<dbReference type="OrthoDB" id="1933717at2759"/>
<evidence type="ECO:0000256" key="1">
    <source>
        <dbReference type="ARBA" id="ARBA00006484"/>
    </source>
</evidence>
<dbReference type="Proteomes" id="UP000183832">
    <property type="component" value="Unassembled WGS sequence"/>
</dbReference>
<proteinExistence type="inferred from homology"/>
<dbReference type="Gene3D" id="3.40.50.720">
    <property type="entry name" value="NAD(P)-binding Rossmann-like Domain"/>
    <property type="match status" value="1"/>
</dbReference>